<dbReference type="InterPro" id="IPR000888">
    <property type="entry name" value="RmlC-like"/>
</dbReference>
<comment type="function">
    <text evidence="2">Catalyzes the epimerization of the C3' and C5'positions of dTDP-6-deoxy-D-xylo-4-hexulose, forming dTDP-6-deoxy-L-lyxo-4-hexulose.</text>
</comment>
<dbReference type="RefSeq" id="WP_012929294.1">
    <property type="nucleotide sequence ID" value="NC_013730.1"/>
</dbReference>
<evidence type="ECO:0000256" key="5">
    <source>
        <dbReference type="ARBA" id="ARBA00029758"/>
    </source>
</evidence>
<dbReference type="GO" id="GO:0005829">
    <property type="term" value="C:cytosol"/>
    <property type="evidence" value="ECO:0007669"/>
    <property type="project" value="TreeGrafter"/>
</dbReference>
<evidence type="ECO:0000256" key="7">
    <source>
        <dbReference type="ARBA" id="ARBA00033311"/>
    </source>
</evidence>
<dbReference type="EC" id="5.1.3.13" evidence="3"/>
<evidence type="ECO:0000256" key="6">
    <source>
        <dbReference type="ARBA" id="ARBA00031424"/>
    </source>
</evidence>
<dbReference type="GO" id="GO:0000271">
    <property type="term" value="P:polysaccharide biosynthetic process"/>
    <property type="evidence" value="ECO:0007669"/>
    <property type="project" value="TreeGrafter"/>
</dbReference>
<dbReference type="HOGENOM" id="CLU_090940_3_0_10"/>
<dbReference type="STRING" id="504472.Slin_4813"/>
<protein>
    <recommendedName>
        <fullName evidence="4">dTDP-4-dehydrorhamnose 3,5-epimerase</fullName>
        <ecNumber evidence="3">5.1.3.13</ecNumber>
    </recommendedName>
    <alternativeName>
        <fullName evidence="6">Thymidine diphospho-4-keto-rhamnose 3,5-epimerase</fullName>
    </alternativeName>
    <alternativeName>
        <fullName evidence="5">dTDP-4-keto-6-deoxyglucose 3,5-epimerase</fullName>
    </alternativeName>
    <alternativeName>
        <fullName evidence="7">dTDP-6-deoxy-D-xylo-4-hexulose 3,5-epimerase</fullName>
    </alternativeName>
</protein>
<dbReference type="Gene3D" id="2.60.120.10">
    <property type="entry name" value="Jelly Rolls"/>
    <property type="match status" value="1"/>
</dbReference>
<evidence type="ECO:0000259" key="9">
    <source>
        <dbReference type="Pfam" id="PF14667"/>
    </source>
</evidence>
<evidence type="ECO:0000313" key="10">
    <source>
        <dbReference type="EMBL" id="ADB40791.1"/>
    </source>
</evidence>
<dbReference type="PANTHER" id="PTHR21047">
    <property type="entry name" value="DTDP-6-DEOXY-D-GLUCOSE-3,5 EPIMERASE"/>
    <property type="match status" value="1"/>
</dbReference>
<name>D2QQL0_SPILD</name>
<dbReference type="EMBL" id="CP001769">
    <property type="protein sequence ID" value="ADB40791.1"/>
    <property type="molecule type" value="Genomic_DNA"/>
</dbReference>
<dbReference type="eggNOG" id="COG1898">
    <property type="taxonomic scope" value="Bacteria"/>
</dbReference>
<keyword evidence="11" id="KW-1185">Reference proteome</keyword>
<dbReference type="GO" id="GO:0008830">
    <property type="term" value="F:dTDP-4-dehydrorhamnose 3,5-epimerase activity"/>
    <property type="evidence" value="ECO:0007669"/>
    <property type="project" value="UniProtKB-EC"/>
</dbReference>
<dbReference type="AlphaFoldDB" id="D2QQL0"/>
<evidence type="ECO:0000256" key="3">
    <source>
        <dbReference type="ARBA" id="ARBA00012098"/>
    </source>
</evidence>
<proteinExistence type="predicted"/>
<organism evidence="10 11">
    <name type="scientific">Spirosoma linguale (strain ATCC 33905 / DSM 74 / LMG 10896 / Claus 1)</name>
    <dbReference type="NCBI Taxonomy" id="504472"/>
    <lineage>
        <taxon>Bacteria</taxon>
        <taxon>Pseudomonadati</taxon>
        <taxon>Bacteroidota</taxon>
        <taxon>Cytophagia</taxon>
        <taxon>Cytophagales</taxon>
        <taxon>Cytophagaceae</taxon>
        <taxon>Spirosoma</taxon>
    </lineage>
</organism>
<dbReference type="InterPro" id="IPR014710">
    <property type="entry name" value="RmlC-like_jellyroll"/>
</dbReference>
<accession>D2QQL0</accession>
<evidence type="ECO:0000256" key="1">
    <source>
        <dbReference type="ARBA" id="ARBA00001298"/>
    </source>
</evidence>
<evidence type="ECO:0000256" key="8">
    <source>
        <dbReference type="PIRSR" id="PIRSR600888-3"/>
    </source>
</evidence>
<reference evidence="10 11" key="1">
    <citation type="journal article" date="2010" name="Stand. Genomic Sci.">
        <title>Complete genome sequence of Spirosoma linguale type strain (1).</title>
        <authorList>
            <person name="Lail K."/>
            <person name="Sikorski J."/>
            <person name="Saunders E."/>
            <person name="Lapidus A."/>
            <person name="Glavina Del Rio T."/>
            <person name="Copeland A."/>
            <person name="Tice H."/>
            <person name="Cheng J.-F."/>
            <person name="Lucas S."/>
            <person name="Nolan M."/>
            <person name="Bruce D."/>
            <person name="Goodwin L."/>
            <person name="Pitluck S."/>
            <person name="Ivanova N."/>
            <person name="Mavromatis K."/>
            <person name="Ovchinnikova G."/>
            <person name="Pati A."/>
            <person name="Chen A."/>
            <person name="Palaniappan K."/>
            <person name="Land M."/>
            <person name="Hauser L."/>
            <person name="Chang Y.-J."/>
            <person name="Jeffries C.D."/>
            <person name="Chain P."/>
            <person name="Brettin T."/>
            <person name="Detter J.C."/>
            <person name="Schuetze A."/>
            <person name="Rohde M."/>
            <person name="Tindall B.J."/>
            <person name="Goeker M."/>
            <person name="Bristow J."/>
            <person name="Eisen J.A."/>
            <person name="Markowitz V."/>
            <person name="Hugenholtz P."/>
            <person name="Kyrpides N.C."/>
            <person name="Klenk H.-P."/>
            <person name="Chen F."/>
        </authorList>
    </citation>
    <scope>NUCLEOTIDE SEQUENCE [LARGE SCALE GENOMIC DNA]</scope>
    <source>
        <strain evidence="11">ATCC 33905 / DSM 74 / LMG 10896 / Claus 1</strain>
    </source>
</reference>
<dbReference type="InterPro" id="IPR011051">
    <property type="entry name" value="RmlC_Cupin_sf"/>
</dbReference>
<evidence type="ECO:0000313" key="11">
    <source>
        <dbReference type="Proteomes" id="UP000002028"/>
    </source>
</evidence>
<gene>
    <name evidence="10" type="ordered locus">Slin_4813</name>
</gene>
<dbReference type="SUPFAM" id="SSF51182">
    <property type="entry name" value="RmlC-like cupins"/>
    <property type="match status" value="1"/>
</dbReference>
<dbReference type="Pfam" id="PF14667">
    <property type="entry name" value="Polysacc_synt_C"/>
    <property type="match status" value="1"/>
</dbReference>
<dbReference type="KEGG" id="sli:Slin_4813"/>
<sequence length="173" mass="19800">MNNWYIDGLQKDKQSITADWNRHKQSLIAGVEVREVKNVIKSNGHLTEIYRKDWQLDDSPVDQVFQIMMQPGGISAWHAHESTTDRLFVTLGTMKIVLYDSRQLSPTFGQINEFLVSDLRPQLISVPPQVWHGVKNISANAALMLNLVDKAYQYDDPDHWRVPADSPAIPYTL</sequence>
<feature type="site" description="Participates in a stacking interaction with the thymidine ring of dTDP-4-oxo-6-deoxyglucose" evidence="8">
    <location>
        <position position="152"/>
    </location>
</feature>
<comment type="catalytic activity">
    <reaction evidence="1">
        <text>dTDP-4-dehydro-6-deoxy-alpha-D-glucose = dTDP-4-dehydro-beta-L-rhamnose</text>
        <dbReference type="Rhea" id="RHEA:16969"/>
        <dbReference type="ChEBI" id="CHEBI:57649"/>
        <dbReference type="ChEBI" id="CHEBI:62830"/>
        <dbReference type="EC" id="5.1.3.13"/>
    </reaction>
</comment>
<evidence type="ECO:0000256" key="2">
    <source>
        <dbReference type="ARBA" id="ARBA00001997"/>
    </source>
</evidence>
<feature type="domain" description="Capsular polysaccharide assembling protein CapF C-terminal" evidence="9">
    <location>
        <begin position="44"/>
        <end position="159"/>
    </location>
</feature>
<dbReference type="PANTHER" id="PTHR21047:SF2">
    <property type="entry name" value="THYMIDINE DIPHOSPHO-4-KETO-RHAMNOSE 3,5-EPIMERASE"/>
    <property type="match status" value="1"/>
</dbReference>
<evidence type="ECO:0000256" key="4">
    <source>
        <dbReference type="ARBA" id="ARBA00019595"/>
    </source>
</evidence>
<dbReference type="InterPro" id="IPR029303">
    <property type="entry name" value="CapF_C"/>
</dbReference>
<dbReference type="Proteomes" id="UP000002028">
    <property type="component" value="Chromosome"/>
</dbReference>